<dbReference type="Proteomes" id="UP001060215">
    <property type="component" value="Chromosome 10"/>
</dbReference>
<sequence length="81" mass="9863">MRLVPVVAAVLMLFLDAFKTYKQLNWRLDDRLLKWIWQQYGFDIPSYKTSLTEQNWRLSKQIKGIVHKQNTNNSSRNRRYM</sequence>
<reference evidence="1 2" key="1">
    <citation type="journal article" date="2022" name="Plant J.">
        <title>Chromosome-level genome of Camellia lanceoleosa provides a valuable resource for understanding genome evolution and self-incompatibility.</title>
        <authorList>
            <person name="Gong W."/>
            <person name="Xiao S."/>
            <person name="Wang L."/>
            <person name="Liao Z."/>
            <person name="Chang Y."/>
            <person name="Mo W."/>
            <person name="Hu G."/>
            <person name="Li W."/>
            <person name="Zhao G."/>
            <person name="Zhu H."/>
            <person name="Hu X."/>
            <person name="Ji K."/>
            <person name="Xiang X."/>
            <person name="Song Q."/>
            <person name="Yuan D."/>
            <person name="Jin S."/>
            <person name="Zhang L."/>
        </authorList>
    </citation>
    <scope>NUCLEOTIDE SEQUENCE [LARGE SCALE GENOMIC DNA]</scope>
    <source>
        <strain evidence="1">SQ_2022a</strain>
    </source>
</reference>
<keyword evidence="2" id="KW-1185">Reference proteome</keyword>
<accession>A0ACC0GCZ2</accession>
<organism evidence="1 2">
    <name type="scientific">Camellia lanceoleosa</name>
    <dbReference type="NCBI Taxonomy" id="1840588"/>
    <lineage>
        <taxon>Eukaryota</taxon>
        <taxon>Viridiplantae</taxon>
        <taxon>Streptophyta</taxon>
        <taxon>Embryophyta</taxon>
        <taxon>Tracheophyta</taxon>
        <taxon>Spermatophyta</taxon>
        <taxon>Magnoliopsida</taxon>
        <taxon>eudicotyledons</taxon>
        <taxon>Gunneridae</taxon>
        <taxon>Pentapetalae</taxon>
        <taxon>asterids</taxon>
        <taxon>Ericales</taxon>
        <taxon>Theaceae</taxon>
        <taxon>Camellia</taxon>
    </lineage>
</organism>
<comment type="caution">
    <text evidence="1">The sequence shown here is derived from an EMBL/GenBank/DDBJ whole genome shotgun (WGS) entry which is preliminary data.</text>
</comment>
<dbReference type="EMBL" id="CM045767">
    <property type="protein sequence ID" value="KAI7998998.1"/>
    <property type="molecule type" value="Genomic_DNA"/>
</dbReference>
<gene>
    <name evidence="1" type="ORF">LOK49_LG10G00723</name>
</gene>
<evidence type="ECO:0000313" key="1">
    <source>
        <dbReference type="EMBL" id="KAI7998998.1"/>
    </source>
</evidence>
<evidence type="ECO:0000313" key="2">
    <source>
        <dbReference type="Proteomes" id="UP001060215"/>
    </source>
</evidence>
<name>A0ACC0GCZ2_9ERIC</name>
<proteinExistence type="predicted"/>
<protein>
    <submittedName>
        <fullName evidence="1">Uncharacterized protein</fullName>
    </submittedName>
</protein>